<evidence type="ECO:0000313" key="2">
    <source>
        <dbReference type="Proteomes" id="UP000800036"/>
    </source>
</evidence>
<dbReference type="AlphaFoldDB" id="A0A6A5VUW1"/>
<accession>A0A6A5VUW1</accession>
<protein>
    <submittedName>
        <fullName evidence="1">Uncharacterized protein</fullName>
    </submittedName>
</protein>
<sequence>MTEAVHNKHLCLECRGLFHDPPPTTIFDGYETHVKWHNTLNALEQCAKSDCPLCRELWGNFLSQEQHMEVVKLSAVCVYGYIEYQDIGRWTIGFRAIIVEEEGGKQLRKILHKASQRLVSPDAHGVYQKPWLLSPELRA</sequence>
<dbReference type="Proteomes" id="UP000800036">
    <property type="component" value="Unassembled WGS sequence"/>
</dbReference>
<keyword evidence="2" id="KW-1185">Reference proteome</keyword>
<gene>
    <name evidence="1" type="ORF">BU23DRAFT_550063</name>
</gene>
<reference evidence="1" key="1">
    <citation type="journal article" date="2020" name="Stud. Mycol.">
        <title>101 Dothideomycetes genomes: a test case for predicting lifestyles and emergence of pathogens.</title>
        <authorList>
            <person name="Haridas S."/>
            <person name="Albert R."/>
            <person name="Binder M."/>
            <person name="Bloem J."/>
            <person name="Labutti K."/>
            <person name="Salamov A."/>
            <person name="Andreopoulos B."/>
            <person name="Baker S."/>
            <person name="Barry K."/>
            <person name="Bills G."/>
            <person name="Bluhm B."/>
            <person name="Cannon C."/>
            <person name="Castanera R."/>
            <person name="Culley D."/>
            <person name="Daum C."/>
            <person name="Ezra D."/>
            <person name="Gonzalez J."/>
            <person name="Henrissat B."/>
            <person name="Kuo A."/>
            <person name="Liang C."/>
            <person name="Lipzen A."/>
            <person name="Lutzoni F."/>
            <person name="Magnuson J."/>
            <person name="Mondo S."/>
            <person name="Nolan M."/>
            <person name="Ohm R."/>
            <person name="Pangilinan J."/>
            <person name="Park H.-J."/>
            <person name="Ramirez L."/>
            <person name="Alfaro M."/>
            <person name="Sun H."/>
            <person name="Tritt A."/>
            <person name="Yoshinaga Y."/>
            <person name="Zwiers L.-H."/>
            <person name="Turgeon B."/>
            <person name="Goodwin S."/>
            <person name="Spatafora J."/>
            <person name="Crous P."/>
            <person name="Grigoriev I."/>
        </authorList>
    </citation>
    <scope>NUCLEOTIDE SEQUENCE</scope>
    <source>
        <strain evidence="1">CBS 107.79</strain>
    </source>
</reference>
<name>A0A6A5VUW1_9PLEO</name>
<evidence type="ECO:0000313" key="1">
    <source>
        <dbReference type="EMBL" id="KAF1978656.1"/>
    </source>
</evidence>
<organism evidence="1 2">
    <name type="scientific">Bimuria novae-zelandiae CBS 107.79</name>
    <dbReference type="NCBI Taxonomy" id="1447943"/>
    <lineage>
        <taxon>Eukaryota</taxon>
        <taxon>Fungi</taxon>
        <taxon>Dikarya</taxon>
        <taxon>Ascomycota</taxon>
        <taxon>Pezizomycotina</taxon>
        <taxon>Dothideomycetes</taxon>
        <taxon>Pleosporomycetidae</taxon>
        <taxon>Pleosporales</taxon>
        <taxon>Massarineae</taxon>
        <taxon>Didymosphaeriaceae</taxon>
        <taxon>Bimuria</taxon>
    </lineage>
</organism>
<dbReference type="EMBL" id="ML976660">
    <property type="protein sequence ID" value="KAF1978656.1"/>
    <property type="molecule type" value="Genomic_DNA"/>
</dbReference>
<proteinExistence type="predicted"/>